<comment type="caution">
    <text evidence="2">The sequence shown here is derived from an EMBL/GenBank/DDBJ whole genome shotgun (WGS) entry which is preliminary data.</text>
</comment>
<accession>X7ZFT1</accession>
<feature type="region of interest" description="Disordered" evidence="1">
    <location>
        <begin position="1"/>
        <end position="21"/>
    </location>
</feature>
<protein>
    <submittedName>
        <fullName evidence="2">Uncharacterized protein</fullName>
    </submittedName>
</protein>
<dbReference type="EMBL" id="JAOB01000076">
    <property type="protein sequence ID" value="EUA17583.1"/>
    <property type="molecule type" value="Genomic_DNA"/>
</dbReference>
<reference evidence="2" key="1">
    <citation type="submission" date="2014-01" db="EMBL/GenBank/DDBJ databases">
        <authorList>
            <person name="Brown-Elliot B."/>
            <person name="Wallace R."/>
            <person name="Lenaerts A."/>
            <person name="Ordway D."/>
            <person name="DeGroote M.A."/>
            <person name="Parker T."/>
            <person name="Sizemore C."/>
            <person name="Tallon L.J."/>
            <person name="Sadzewicz L.K."/>
            <person name="Sengamalay N."/>
            <person name="Fraser C.M."/>
            <person name="Hine E."/>
            <person name="Shefchek K.A."/>
            <person name="Das S.P."/>
            <person name="Tettelin H."/>
        </authorList>
    </citation>
    <scope>NUCLEOTIDE SEQUENCE [LARGE SCALE GENOMIC DNA]</scope>
    <source>
        <strain evidence="2">4042</strain>
    </source>
</reference>
<evidence type="ECO:0000313" key="2">
    <source>
        <dbReference type="EMBL" id="EUA17583.1"/>
    </source>
</evidence>
<gene>
    <name evidence="2" type="ORF">I553_10641</name>
</gene>
<organism evidence="2">
    <name type="scientific">Mycobacterium xenopi 4042</name>
    <dbReference type="NCBI Taxonomy" id="1299334"/>
    <lineage>
        <taxon>Bacteria</taxon>
        <taxon>Bacillati</taxon>
        <taxon>Actinomycetota</taxon>
        <taxon>Actinomycetes</taxon>
        <taxon>Mycobacteriales</taxon>
        <taxon>Mycobacteriaceae</taxon>
        <taxon>Mycobacterium</taxon>
    </lineage>
</organism>
<feature type="compositionally biased region" description="Basic residues" evidence="1">
    <location>
        <begin position="12"/>
        <end position="21"/>
    </location>
</feature>
<proteinExistence type="predicted"/>
<feature type="non-terminal residue" evidence="2">
    <location>
        <position position="55"/>
    </location>
</feature>
<sequence>MEVEKMELQAAARRHRRPRRGLKGCAAAVLATGAGDAKPCAAPLKNCVDGAAPQP</sequence>
<evidence type="ECO:0000256" key="1">
    <source>
        <dbReference type="SAM" id="MobiDB-lite"/>
    </source>
</evidence>
<name>X7ZFT1_MYCXE</name>
<dbReference type="AlphaFoldDB" id="X7ZFT1"/>